<dbReference type="Gene3D" id="3.30.1180.10">
    <property type="match status" value="1"/>
</dbReference>
<dbReference type="SUPFAM" id="SSF82549">
    <property type="entry name" value="DAK1/DegV-like"/>
    <property type="match status" value="1"/>
</dbReference>
<protein>
    <submittedName>
        <fullName evidence="2">DegV family protein</fullName>
    </submittedName>
</protein>
<dbReference type="GO" id="GO:0008289">
    <property type="term" value="F:lipid binding"/>
    <property type="evidence" value="ECO:0007669"/>
    <property type="project" value="UniProtKB-KW"/>
</dbReference>
<dbReference type="Proteomes" id="UP000584587">
    <property type="component" value="Unassembled WGS sequence"/>
</dbReference>
<organism evidence="2 3">
    <name type="scientific">Spiroplasma platyhelix PALS-1</name>
    <dbReference type="NCBI Taxonomy" id="1276218"/>
    <lineage>
        <taxon>Bacteria</taxon>
        <taxon>Bacillati</taxon>
        <taxon>Mycoplasmatota</taxon>
        <taxon>Mollicutes</taxon>
        <taxon>Entomoplasmatales</taxon>
        <taxon>Spiroplasmataceae</taxon>
        <taxon>Spiroplasma</taxon>
    </lineage>
</organism>
<proteinExistence type="predicted"/>
<dbReference type="InterPro" id="IPR003797">
    <property type="entry name" value="DegV"/>
</dbReference>
<evidence type="ECO:0000313" key="2">
    <source>
        <dbReference type="EMBL" id="NKE38166.1"/>
    </source>
</evidence>
<keyword evidence="3" id="KW-1185">Reference proteome</keyword>
<dbReference type="PROSITE" id="PS51482">
    <property type="entry name" value="DEGV"/>
    <property type="match status" value="1"/>
</dbReference>
<dbReference type="InterPro" id="IPR050270">
    <property type="entry name" value="DegV_domain_contain"/>
</dbReference>
<evidence type="ECO:0000313" key="3">
    <source>
        <dbReference type="Proteomes" id="UP000584587"/>
    </source>
</evidence>
<dbReference type="PANTHER" id="PTHR33434">
    <property type="entry name" value="DEGV DOMAIN-CONTAINING PROTEIN DR_1986-RELATED"/>
    <property type="match status" value="1"/>
</dbReference>
<dbReference type="PANTHER" id="PTHR33434:SF2">
    <property type="entry name" value="FATTY ACID-BINDING PROTEIN TM_1468"/>
    <property type="match status" value="1"/>
</dbReference>
<dbReference type="AlphaFoldDB" id="A0A846TZY1"/>
<gene>
    <name evidence="2" type="ORF">HER12_00130</name>
</gene>
<dbReference type="RefSeq" id="WP_168104645.1">
    <property type="nucleotide sequence ID" value="NZ_CP051215.1"/>
</dbReference>
<name>A0A846TZY1_9MOLU</name>
<dbReference type="EMBL" id="JAAVVK010000001">
    <property type="protein sequence ID" value="NKE38166.1"/>
    <property type="molecule type" value="Genomic_DNA"/>
</dbReference>
<evidence type="ECO:0000256" key="1">
    <source>
        <dbReference type="ARBA" id="ARBA00023121"/>
    </source>
</evidence>
<accession>A0A846TZY1</accession>
<dbReference type="Gene3D" id="3.40.50.10170">
    <property type="match status" value="1"/>
</dbReference>
<sequence length="291" mass="33054">MKKKIGIITDSSTGLSLEEIEKYSDLIVVPLVIINEDNQVYEDNHFDINSEKIYQAMIKEDKFLKTSQTNREKLRQFWIQALKEYDEVLFLPIAQAASGQYDSAVVLQKEPEFANKVVVYETGAASVPLKAMALIALKLAKENHSMKEIIKALDEFRITYECFLTPDNLSFLVRGGRIPSSLANIANFLRLKAIIACKEKIKNQKIKRTMSSAIKEMLELIIERTKNSFEQTLYVINGWCDQSLIDKAVATARELGFKKIKIEPLCNILQTHTGDNTIGFSVVANKWNIEV</sequence>
<dbReference type="NCBIfam" id="TIGR00762">
    <property type="entry name" value="DegV"/>
    <property type="match status" value="1"/>
</dbReference>
<keyword evidence="1" id="KW-0446">Lipid-binding</keyword>
<dbReference type="InterPro" id="IPR043168">
    <property type="entry name" value="DegV_C"/>
</dbReference>
<dbReference type="Pfam" id="PF02645">
    <property type="entry name" value="DegV"/>
    <property type="match status" value="1"/>
</dbReference>
<reference evidence="2 3" key="1">
    <citation type="submission" date="2020-04" db="EMBL/GenBank/DDBJ databases">
        <title>Complete genome sequence of Spiroplasma platyhelix ATCC 51748, an insect isolate.</title>
        <authorList>
            <person name="Green E.A."/>
            <person name="Klassen J.L."/>
        </authorList>
    </citation>
    <scope>NUCLEOTIDE SEQUENCE [LARGE SCALE GENOMIC DNA]</scope>
    <source>
        <strain evidence="2 3">PALS-1</strain>
    </source>
</reference>
<comment type="caution">
    <text evidence="2">The sequence shown here is derived from an EMBL/GenBank/DDBJ whole genome shotgun (WGS) entry which is preliminary data.</text>
</comment>